<organism evidence="2 3">
    <name type="scientific">Thalassiosira oceanica</name>
    <name type="common">Marine diatom</name>
    <dbReference type="NCBI Taxonomy" id="159749"/>
    <lineage>
        <taxon>Eukaryota</taxon>
        <taxon>Sar</taxon>
        <taxon>Stramenopiles</taxon>
        <taxon>Ochrophyta</taxon>
        <taxon>Bacillariophyta</taxon>
        <taxon>Coscinodiscophyceae</taxon>
        <taxon>Thalassiosirophycidae</taxon>
        <taxon>Thalassiosirales</taxon>
        <taxon>Thalassiosiraceae</taxon>
        <taxon>Thalassiosira</taxon>
    </lineage>
</organism>
<feature type="compositionally biased region" description="Low complexity" evidence="1">
    <location>
        <begin position="340"/>
        <end position="351"/>
    </location>
</feature>
<feature type="compositionally biased region" description="Basic and acidic residues" evidence="1">
    <location>
        <begin position="114"/>
        <end position="123"/>
    </location>
</feature>
<proteinExistence type="predicted"/>
<gene>
    <name evidence="2" type="ORF">THAOC_12679</name>
</gene>
<dbReference type="CDD" id="cd14686">
    <property type="entry name" value="bZIP"/>
    <property type="match status" value="1"/>
</dbReference>
<keyword evidence="3" id="KW-1185">Reference proteome</keyword>
<accession>K0SJF9</accession>
<feature type="region of interest" description="Disordered" evidence="1">
    <location>
        <begin position="334"/>
        <end position="354"/>
    </location>
</feature>
<dbReference type="OrthoDB" id="48969at2759"/>
<dbReference type="AlphaFoldDB" id="K0SJF9"/>
<feature type="compositionally biased region" description="Pro residues" evidence="1">
    <location>
        <begin position="45"/>
        <end position="57"/>
    </location>
</feature>
<evidence type="ECO:0000313" key="2">
    <source>
        <dbReference type="EMBL" id="EJK66408.1"/>
    </source>
</evidence>
<evidence type="ECO:0008006" key="4">
    <source>
        <dbReference type="Google" id="ProtNLM"/>
    </source>
</evidence>
<comment type="caution">
    <text evidence="2">The sequence shown here is derived from an EMBL/GenBank/DDBJ whole genome shotgun (WGS) entry which is preliminary data.</text>
</comment>
<name>K0SJF9_THAOC</name>
<sequence>MTGKSSSPAFQRYPGRGLTLKTSIFPLWVKSYTHKIGEFVLLDKPPPAAFEAPPGPPAMVATKQPPPQRSTKKRKADPSGSTTCTTAGQPTKKKSPLFNLPQNKYAPESASTMSKEEVSEWRKEQRRKRNRESAAISRGKSKLKQQRLEGERDLYKRRCQEMEEKMKEMEARIRQLESLAASSADGRPSDSNPAMTEPTMTAMTTGKVEPSAAIIMPDEATSAPAVSIVPSLVPSSDSSDLFPALLSVAPMSAPLAEPRDAVEEHIMISRPAVVAAYFLPAVKTGANLDVPRGSAGRLSSSDGRDGKMDGAVEEVTADDAVVASGAWALPPVCSDTSVDASGGDNTSSESSSADDDECFLDLLVDTLDEGDFDPTVLL</sequence>
<dbReference type="eggNOG" id="ENOG502QZ6V">
    <property type="taxonomic scope" value="Eukaryota"/>
</dbReference>
<protein>
    <recommendedName>
        <fullName evidence="4">BZIP domain-containing protein</fullName>
    </recommendedName>
</protein>
<feature type="region of interest" description="Disordered" evidence="1">
    <location>
        <begin position="45"/>
        <end position="153"/>
    </location>
</feature>
<evidence type="ECO:0000256" key="1">
    <source>
        <dbReference type="SAM" id="MobiDB-lite"/>
    </source>
</evidence>
<feature type="compositionally biased region" description="Polar residues" evidence="1">
    <location>
        <begin position="79"/>
        <end position="89"/>
    </location>
</feature>
<evidence type="ECO:0000313" key="3">
    <source>
        <dbReference type="Proteomes" id="UP000266841"/>
    </source>
</evidence>
<reference evidence="2 3" key="1">
    <citation type="journal article" date="2012" name="Genome Biol.">
        <title>Genome and low-iron response of an oceanic diatom adapted to chronic iron limitation.</title>
        <authorList>
            <person name="Lommer M."/>
            <person name="Specht M."/>
            <person name="Roy A.S."/>
            <person name="Kraemer L."/>
            <person name="Andreson R."/>
            <person name="Gutowska M.A."/>
            <person name="Wolf J."/>
            <person name="Bergner S.V."/>
            <person name="Schilhabel M.B."/>
            <person name="Klostermeier U.C."/>
            <person name="Beiko R.G."/>
            <person name="Rosenstiel P."/>
            <person name="Hippler M."/>
            <person name="Laroche J."/>
        </authorList>
    </citation>
    <scope>NUCLEOTIDE SEQUENCE [LARGE SCALE GENOMIC DNA]</scope>
    <source>
        <strain evidence="2 3">CCMP1005</strain>
    </source>
</reference>
<dbReference type="EMBL" id="AGNL01014989">
    <property type="protein sequence ID" value="EJK66408.1"/>
    <property type="molecule type" value="Genomic_DNA"/>
</dbReference>
<feature type="region of interest" description="Disordered" evidence="1">
    <location>
        <begin position="289"/>
        <end position="308"/>
    </location>
</feature>
<dbReference type="Proteomes" id="UP000266841">
    <property type="component" value="Unassembled WGS sequence"/>
</dbReference>